<dbReference type="EMBL" id="JAIQCV010000004">
    <property type="protein sequence ID" value="KAH1106777.1"/>
    <property type="molecule type" value="Genomic_DNA"/>
</dbReference>
<evidence type="ECO:0000256" key="1">
    <source>
        <dbReference type="ARBA" id="ARBA00022737"/>
    </source>
</evidence>
<evidence type="ECO:0000313" key="3">
    <source>
        <dbReference type="EMBL" id="KAH1106777.1"/>
    </source>
</evidence>
<dbReference type="OrthoDB" id="995856at2759"/>
<dbReference type="AlphaFoldDB" id="A0A9D3W180"/>
<gene>
    <name evidence="3" type="ORF">J1N35_010545</name>
</gene>
<keyword evidence="1" id="KW-0677">Repeat</keyword>
<dbReference type="Proteomes" id="UP000828251">
    <property type="component" value="Unassembled WGS sequence"/>
</dbReference>
<sequence length="148" mass="16654">MESLRTFMALPIHTSPWAGSSYLSNNVLQGLLPSLVRLRVLSLSGYCIEELPHQIGGLIHLRYFNLSYTRIKSLPDSVGSLFSMQTLILHGCKNLVKLPQAIENLINLHVLDLTDTENLTEMPMHLGNLKIYRFCPNFLCRRTGGLTS</sequence>
<dbReference type="Pfam" id="PF23598">
    <property type="entry name" value="LRR_14"/>
    <property type="match status" value="1"/>
</dbReference>
<dbReference type="InterPro" id="IPR032675">
    <property type="entry name" value="LRR_dom_sf"/>
</dbReference>
<evidence type="ECO:0000313" key="4">
    <source>
        <dbReference type="Proteomes" id="UP000828251"/>
    </source>
</evidence>
<organism evidence="3 4">
    <name type="scientific">Gossypium stocksii</name>
    <dbReference type="NCBI Taxonomy" id="47602"/>
    <lineage>
        <taxon>Eukaryota</taxon>
        <taxon>Viridiplantae</taxon>
        <taxon>Streptophyta</taxon>
        <taxon>Embryophyta</taxon>
        <taxon>Tracheophyta</taxon>
        <taxon>Spermatophyta</taxon>
        <taxon>Magnoliopsida</taxon>
        <taxon>eudicotyledons</taxon>
        <taxon>Gunneridae</taxon>
        <taxon>Pentapetalae</taxon>
        <taxon>rosids</taxon>
        <taxon>malvids</taxon>
        <taxon>Malvales</taxon>
        <taxon>Malvaceae</taxon>
        <taxon>Malvoideae</taxon>
        <taxon>Gossypium</taxon>
    </lineage>
</organism>
<dbReference type="InterPro" id="IPR055414">
    <property type="entry name" value="LRR_R13L4/SHOC2-like"/>
</dbReference>
<dbReference type="PANTHER" id="PTHR47186:SF33">
    <property type="entry name" value="NB-ARC DOMAIN-CONTAINING PROTEIN"/>
    <property type="match status" value="1"/>
</dbReference>
<dbReference type="PANTHER" id="PTHR47186">
    <property type="entry name" value="LEUCINE-RICH REPEAT-CONTAINING PROTEIN 57"/>
    <property type="match status" value="1"/>
</dbReference>
<proteinExistence type="predicted"/>
<name>A0A9D3W180_9ROSI</name>
<keyword evidence="4" id="KW-1185">Reference proteome</keyword>
<reference evidence="3 4" key="1">
    <citation type="journal article" date="2021" name="Plant Biotechnol. J.">
        <title>Multi-omics assisted identification of the key and species-specific regulatory components of drought-tolerant mechanisms in Gossypium stocksii.</title>
        <authorList>
            <person name="Yu D."/>
            <person name="Ke L."/>
            <person name="Zhang D."/>
            <person name="Wu Y."/>
            <person name="Sun Y."/>
            <person name="Mei J."/>
            <person name="Sun J."/>
            <person name="Sun Y."/>
        </authorList>
    </citation>
    <scope>NUCLEOTIDE SEQUENCE [LARGE SCALE GENOMIC DNA]</scope>
    <source>
        <strain evidence="4">cv. E1</strain>
        <tissue evidence="3">Leaf</tissue>
    </source>
</reference>
<protein>
    <recommendedName>
        <fullName evidence="2">Disease resistance R13L4/SHOC-2-like LRR domain-containing protein</fullName>
    </recommendedName>
</protein>
<feature type="domain" description="Disease resistance R13L4/SHOC-2-like LRR" evidence="2">
    <location>
        <begin position="34"/>
        <end position="130"/>
    </location>
</feature>
<dbReference type="Gene3D" id="3.80.10.10">
    <property type="entry name" value="Ribonuclease Inhibitor"/>
    <property type="match status" value="1"/>
</dbReference>
<comment type="caution">
    <text evidence="3">The sequence shown here is derived from an EMBL/GenBank/DDBJ whole genome shotgun (WGS) entry which is preliminary data.</text>
</comment>
<dbReference type="SUPFAM" id="SSF52058">
    <property type="entry name" value="L domain-like"/>
    <property type="match status" value="1"/>
</dbReference>
<evidence type="ECO:0000259" key="2">
    <source>
        <dbReference type="Pfam" id="PF23598"/>
    </source>
</evidence>
<accession>A0A9D3W180</accession>